<proteinExistence type="predicted"/>
<accession>A0ABR7IUK2</accession>
<dbReference type="InterPro" id="IPR026444">
    <property type="entry name" value="Secre_tail"/>
</dbReference>
<sequence>MKNKLLLGFLLFCAFTSAQNYTTNFIELSGTTFRVKFDTNPTTVTMTMVGPSANGYAVGLGMTSMFTAGGDCAFVSGASVAAATLSDRRFSGSGAQPALDSAPNNWTVTSNVVASGVRTLIATRALNTGDTAGGDFVFTNGPSTIDLIWALGSSITFTSHSSRGNGVSANFVLSTDSFYLAGFKMYPNPADEIFAIDLPNGTETVEVKLYDILGKLVLEKTITKLENKIITNTLNSGNYIVKVTSDDKSYSTNLVIE</sequence>
<dbReference type="RefSeq" id="WP_166124706.1">
    <property type="nucleotide sequence ID" value="NZ_JAANOQ010000001.1"/>
</dbReference>
<dbReference type="NCBIfam" id="TIGR04183">
    <property type="entry name" value="Por_Secre_tail"/>
    <property type="match status" value="1"/>
</dbReference>
<evidence type="ECO:0000313" key="4">
    <source>
        <dbReference type="EMBL" id="MBC5833454.1"/>
    </source>
</evidence>
<evidence type="ECO:0000259" key="3">
    <source>
        <dbReference type="Pfam" id="PF18962"/>
    </source>
</evidence>
<reference evidence="4 5" key="1">
    <citation type="submission" date="2020-08" db="EMBL/GenBank/DDBJ databases">
        <title>Description of novel Flavobacterium F-408 isolate.</title>
        <authorList>
            <person name="Saticioglu I.B."/>
            <person name="Duman M."/>
            <person name="Altun S."/>
        </authorList>
    </citation>
    <scope>NUCLEOTIDE SEQUENCE [LARGE SCALE GENOMIC DNA]</scope>
    <source>
        <strain evidence="4 5">F-408</strain>
    </source>
</reference>
<keyword evidence="5" id="KW-1185">Reference proteome</keyword>
<gene>
    <name evidence="4" type="ORF">H8R27_01010</name>
</gene>
<dbReference type="EMBL" id="JACRUN010000001">
    <property type="protein sequence ID" value="MBC5833454.1"/>
    <property type="molecule type" value="Genomic_DNA"/>
</dbReference>
<feature type="chain" id="PRO_5046973666" evidence="2">
    <location>
        <begin position="21"/>
        <end position="257"/>
    </location>
</feature>
<evidence type="ECO:0000313" key="5">
    <source>
        <dbReference type="Proteomes" id="UP000605990"/>
    </source>
</evidence>
<dbReference type="Proteomes" id="UP000605990">
    <property type="component" value="Unassembled WGS sequence"/>
</dbReference>
<feature type="signal peptide" evidence="2">
    <location>
        <begin position="1"/>
        <end position="20"/>
    </location>
</feature>
<dbReference type="InterPro" id="IPR045266">
    <property type="entry name" value="DOH_DOMON"/>
</dbReference>
<keyword evidence="1 2" id="KW-0732">Signal</keyword>
<comment type="caution">
    <text evidence="4">The sequence shown here is derived from an EMBL/GenBank/DDBJ whole genome shotgun (WGS) entry which is preliminary data.</text>
</comment>
<feature type="domain" description="Secretion system C-terminal sorting" evidence="3">
    <location>
        <begin position="185"/>
        <end position="256"/>
    </location>
</feature>
<dbReference type="Pfam" id="PF18962">
    <property type="entry name" value="Por_Secre_tail"/>
    <property type="match status" value="1"/>
</dbReference>
<name>A0ABR7IUK2_9FLAO</name>
<evidence type="ECO:0000256" key="1">
    <source>
        <dbReference type="ARBA" id="ARBA00022729"/>
    </source>
</evidence>
<evidence type="ECO:0000256" key="2">
    <source>
        <dbReference type="SAM" id="SignalP"/>
    </source>
</evidence>
<organism evidence="4 5">
    <name type="scientific">Flavobacterium bernardetii</name>
    <dbReference type="NCBI Taxonomy" id="2813823"/>
    <lineage>
        <taxon>Bacteria</taxon>
        <taxon>Pseudomonadati</taxon>
        <taxon>Bacteroidota</taxon>
        <taxon>Flavobacteriia</taxon>
        <taxon>Flavobacteriales</taxon>
        <taxon>Flavobacteriaceae</taxon>
        <taxon>Flavobacterium</taxon>
    </lineage>
</organism>
<dbReference type="CDD" id="cd09631">
    <property type="entry name" value="DOMON_DOH"/>
    <property type="match status" value="1"/>
</dbReference>
<protein>
    <submittedName>
        <fullName evidence="4">T9SS type A sorting domain-containing protein</fullName>
    </submittedName>
</protein>